<name>A0A059CAZ3_EUCGR</name>
<organism evidence="1">
    <name type="scientific">Eucalyptus grandis</name>
    <name type="common">Flooded gum</name>
    <dbReference type="NCBI Taxonomy" id="71139"/>
    <lineage>
        <taxon>Eukaryota</taxon>
        <taxon>Viridiplantae</taxon>
        <taxon>Streptophyta</taxon>
        <taxon>Embryophyta</taxon>
        <taxon>Tracheophyta</taxon>
        <taxon>Spermatophyta</taxon>
        <taxon>Magnoliopsida</taxon>
        <taxon>eudicotyledons</taxon>
        <taxon>Gunneridae</taxon>
        <taxon>Pentapetalae</taxon>
        <taxon>rosids</taxon>
        <taxon>malvids</taxon>
        <taxon>Myrtales</taxon>
        <taxon>Myrtaceae</taxon>
        <taxon>Myrtoideae</taxon>
        <taxon>Eucalypteae</taxon>
        <taxon>Eucalyptus</taxon>
    </lineage>
</organism>
<protein>
    <submittedName>
        <fullName evidence="1">Uncharacterized protein</fullName>
    </submittedName>
</protein>
<dbReference type="InParanoid" id="A0A059CAZ3"/>
<sequence>MVESLQNLTLDGALNISALKLLRFCIIEKEFATDMRSNCPVLINAPNLLYFNYIGGLFSMHAISATSVLLQALMGVDSPAAGTSDQFASCGYKLLRYICCKTSYSNLQHYTRQYLSYFLSFGLINCSLDLLSEFNMRKDFLNSFAFFSSLLVWAFELNRVKLDSKALFAMLSHSSCLFSIRFGG</sequence>
<proteinExistence type="predicted"/>
<reference evidence="1" key="1">
    <citation type="submission" date="2013-07" db="EMBL/GenBank/DDBJ databases">
        <title>The genome of Eucalyptus grandis.</title>
        <authorList>
            <person name="Schmutz J."/>
            <person name="Hayes R."/>
            <person name="Myburg A."/>
            <person name="Tuskan G."/>
            <person name="Grattapaglia D."/>
            <person name="Rokhsar D.S."/>
        </authorList>
    </citation>
    <scope>NUCLEOTIDE SEQUENCE</scope>
    <source>
        <tissue evidence="1">Leaf extractions</tissue>
    </source>
</reference>
<dbReference type="EMBL" id="KK198757">
    <property type="protein sequence ID" value="KCW75346.1"/>
    <property type="molecule type" value="Genomic_DNA"/>
</dbReference>
<gene>
    <name evidence="1" type="ORF">EUGRSUZ_E04092</name>
</gene>
<dbReference type="AlphaFoldDB" id="A0A059CAZ3"/>
<dbReference type="Gramene" id="KCW75346">
    <property type="protein sequence ID" value="KCW75346"/>
    <property type="gene ID" value="EUGRSUZ_E04092"/>
</dbReference>
<evidence type="ECO:0000313" key="1">
    <source>
        <dbReference type="EMBL" id="KCW75346.1"/>
    </source>
</evidence>
<accession>A0A059CAZ3</accession>